<proteinExistence type="inferred from homology"/>
<dbReference type="FunFam" id="3.40.640.10:FF:000020">
    <property type="entry name" value="sphingosine-1-phosphate lyase 1"/>
    <property type="match status" value="1"/>
</dbReference>
<evidence type="ECO:0000256" key="13">
    <source>
        <dbReference type="ARBA" id="ARBA00038302"/>
    </source>
</evidence>
<sequence>MTFETNDAFVALKYYGSPYLPKDLTQLVYVLDIYTWNIIAKGQQHFTNSYINSEWGYLHLAKDLVFIAVVWRLLTSIFLPLAANGPIKSCKIMYFWLYKKASGFVMALPPIKRKVDAELKKTVAFVEHEIIKNDSSLLQFPEIPETGLALNLVIEEITHTQSQLGHSDWQRGRVSGAVYHGGNELLSLQLRAYEQYSVANQLHPDVFPGIRKMEAEVVAMVLNLFNAPELACGSTTSGGTESLLLAGLAAREHGKITKNITKPEVVAPVTVHAGIEKACYYFGMKLHKIDVDPVTYKVDLQKMKRMINRNTVLLVGSAPNYPHGIIDDIEGISKLAVKYKIPLHVDACLGSFIVTFLERLKVHGNRPIPLFDFRVPGVTLISCDTHKYGFAPKGSLIIMYRTPELRQCQYYVLSDWTGGMYGSPTLAGSRPGALMAGCWATLVHIGVQGYTQSCIDIVTVLNKVRHVLETDPTLVPHLEVLGDPIASVVAFKARQTSKLNIYQIGDAMLKKGWHLALLQNPAALHFAFTLPSVALADDMMRDLVEVVKDQELAETVPKSDTAALYGVAGNVSTAGVAERVIVGFLDALYKL</sequence>
<keyword evidence="12 17" id="KW-0456">Lyase</keyword>
<dbReference type="InterPro" id="IPR015422">
    <property type="entry name" value="PyrdxlP-dep_Trfase_small"/>
</dbReference>
<evidence type="ECO:0000256" key="3">
    <source>
        <dbReference type="ARBA" id="ARBA00004760"/>
    </source>
</evidence>
<dbReference type="InterPro" id="IPR015421">
    <property type="entry name" value="PyrdxlP-dep_Trfase_major"/>
</dbReference>
<evidence type="ECO:0000256" key="9">
    <source>
        <dbReference type="ARBA" id="ARBA00022989"/>
    </source>
</evidence>
<evidence type="ECO:0000256" key="16">
    <source>
        <dbReference type="PIRSR" id="PIRSR602129-50"/>
    </source>
</evidence>
<evidence type="ECO:0000256" key="4">
    <source>
        <dbReference type="ARBA" id="ARBA00004991"/>
    </source>
</evidence>
<keyword evidence="9" id="KW-1133">Transmembrane helix</keyword>
<dbReference type="GO" id="GO:0008117">
    <property type="term" value="F:sphinganine-1-phosphate aldolase activity"/>
    <property type="evidence" value="ECO:0007669"/>
    <property type="project" value="UniProtKB-EC"/>
</dbReference>
<evidence type="ECO:0000313" key="19">
    <source>
        <dbReference type="Proteomes" id="UP000292447"/>
    </source>
</evidence>
<dbReference type="Gene3D" id="6.10.140.2150">
    <property type="match status" value="1"/>
</dbReference>
<dbReference type="Gene3D" id="3.40.640.10">
    <property type="entry name" value="Type I PLP-dependent aspartate aminotransferase-like (Major domain)"/>
    <property type="match status" value="1"/>
</dbReference>
<accession>A0A4P6XP26</accession>
<keyword evidence="6" id="KW-0256">Endoplasmic reticulum</keyword>
<dbReference type="EC" id="4.1.2.27" evidence="14"/>
<evidence type="ECO:0000256" key="2">
    <source>
        <dbReference type="ARBA" id="ARBA00004389"/>
    </source>
</evidence>
<evidence type="ECO:0000256" key="11">
    <source>
        <dbReference type="ARBA" id="ARBA00023136"/>
    </source>
</evidence>
<dbReference type="AlphaFoldDB" id="A0A4P6XP26"/>
<evidence type="ECO:0000256" key="1">
    <source>
        <dbReference type="ARBA" id="ARBA00001933"/>
    </source>
</evidence>
<keyword evidence="8" id="KW-0746">Sphingolipid metabolism</keyword>
<comment type="cofactor">
    <cofactor evidence="1 16 17">
        <name>pyridoxal 5'-phosphate</name>
        <dbReference type="ChEBI" id="CHEBI:597326"/>
    </cofactor>
</comment>
<gene>
    <name evidence="18" type="primary">MPUL0B12110</name>
    <name evidence="18" type="ORF">METSCH_B12110</name>
</gene>
<evidence type="ECO:0000256" key="7">
    <source>
        <dbReference type="ARBA" id="ARBA00022898"/>
    </source>
</evidence>
<dbReference type="GO" id="GO:0030149">
    <property type="term" value="P:sphingolipid catabolic process"/>
    <property type="evidence" value="ECO:0007669"/>
    <property type="project" value="TreeGrafter"/>
</dbReference>
<dbReference type="Pfam" id="PF00282">
    <property type="entry name" value="Pyridoxal_deC"/>
    <property type="match status" value="1"/>
</dbReference>
<dbReference type="EMBL" id="CP034457">
    <property type="protein sequence ID" value="QBM87996.1"/>
    <property type="molecule type" value="Genomic_DNA"/>
</dbReference>
<comment type="similarity">
    <text evidence="13">Belongs to the group II decarboxylase family. Sphingosine-1-phosphate lyase subfamily.</text>
</comment>
<dbReference type="InterPro" id="IPR050477">
    <property type="entry name" value="GrpII_AminoAcid_Decarb"/>
</dbReference>
<dbReference type="SUPFAM" id="SSF53383">
    <property type="entry name" value="PLP-dependent transferases"/>
    <property type="match status" value="1"/>
</dbReference>
<feature type="modified residue" description="N6-(pyridoxal phosphate)lysine" evidence="16">
    <location>
        <position position="387"/>
    </location>
</feature>
<evidence type="ECO:0000256" key="15">
    <source>
        <dbReference type="ARBA" id="ARBA00042568"/>
    </source>
</evidence>
<dbReference type="GO" id="GO:0030170">
    <property type="term" value="F:pyridoxal phosphate binding"/>
    <property type="evidence" value="ECO:0007669"/>
    <property type="project" value="InterPro"/>
</dbReference>
<comment type="subcellular location">
    <subcellularLocation>
        <location evidence="2">Endoplasmic reticulum membrane</location>
        <topology evidence="2">Single-pass membrane protein</topology>
    </subcellularLocation>
</comment>
<protein>
    <recommendedName>
        <fullName evidence="14">sphinganine-1-phosphate aldolase</fullName>
        <ecNumber evidence="14">4.1.2.27</ecNumber>
    </recommendedName>
    <alternativeName>
        <fullName evidence="15">Sphingosine-1-phosphate aldolase</fullName>
    </alternativeName>
</protein>
<dbReference type="InterPro" id="IPR002129">
    <property type="entry name" value="PyrdxlP-dep_de-COase"/>
</dbReference>
<dbReference type="GO" id="GO:0005789">
    <property type="term" value="C:endoplasmic reticulum membrane"/>
    <property type="evidence" value="ECO:0007669"/>
    <property type="project" value="UniProtKB-SubCell"/>
</dbReference>
<name>A0A4P6XP26_9ASCO</name>
<reference evidence="19" key="1">
    <citation type="submission" date="2019-03" db="EMBL/GenBank/DDBJ databases">
        <title>Snf2 controls pulcherriminic acid biosynthesis and connects pigmentation and antifungal activity of the yeast Metschnikowia pulcherrima.</title>
        <authorList>
            <person name="Gore-Lloyd D."/>
            <person name="Sumann I."/>
            <person name="Brachmann A.O."/>
            <person name="Schneeberger K."/>
            <person name="Ortiz-Merino R.A."/>
            <person name="Moreno-Beltran M."/>
            <person name="Schlaefli M."/>
            <person name="Kirner P."/>
            <person name="Santos Kron A."/>
            <person name="Wolfe K.H."/>
            <person name="Piel J."/>
            <person name="Ahrens C.H."/>
            <person name="Henk D."/>
            <person name="Freimoser F.M."/>
        </authorList>
    </citation>
    <scope>NUCLEOTIDE SEQUENCE [LARGE SCALE GENOMIC DNA]</scope>
    <source>
        <strain evidence="19">APC 1.2</strain>
    </source>
</reference>
<dbReference type="STRING" id="2163413.A0A4P6XP26"/>
<evidence type="ECO:0000256" key="17">
    <source>
        <dbReference type="RuleBase" id="RU000382"/>
    </source>
</evidence>
<keyword evidence="5" id="KW-0812">Transmembrane</keyword>
<keyword evidence="19" id="KW-1185">Reference proteome</keyword>
<evidence type="ECO:0000256" key="6">
    <source>
        <dbReference type="ARBA" id="ARBA00022824"/>
    </source>
</evidence>
<evidence type="ECO:0000256" key="5">
    <source>
        <dbReference type="ARBA" id="ARBA00022692"/>
    </source>
</evidence>
<comment type="pathway">
    <text evidence="4">Sphingolipid metabolism.</text>
</comment>
<dbReference type="GO" id="GO:0019752">
    <property type="term" value="P:carboxylic acid metabolic process"/>
    <property type="evidence" value="ECO:0007669"/>
    <property type="project" value="InterPro"/>
</dbReference>
<dbReference type="InterPro" id="IPR015424">
    <property type="entry name" value="PyrdxlP-dep_Trfase"/>
</dbReference>
<dbReference type="PANTHER" id="PTHR42735">
    <property type="match status" value="1"/>
</dbReference>
<keyword evidence="11" id="KW-0472">Membrane</keyword>
<evidence type="ECO:0000256" key="8">
    <source>
        <dbReference type="ARBA" id="ARBA00022919"/>
    </source>
</evidence>
<organism evidence="18 19">
    <name type="scientific">Metschnikowia aff. pulcherrima</name>
    <dbReference type="NCBI Taxonomy" id="2163413"/>
    <lineage>
        <taxon>Eukaryota</taxon>
        <taxon>Fungi</taxon>
        <taxon>Dikarya</taxon>
        <taxon>Ascomycota</taxon>
        <taxon>Saccharomycotina</taxon>
        <taxon>Pichiomycetes</taxon>
        <taxon>Metschnikowiaceae</taxon>
        <taxon>Metschnikowia</taxon>
    </lineage>
</organism>
<dbReference type="PANTHER" id="PTHR42735:SF6">
    <property type="entry name" value="SPHINGOSINE-1-PHOSPHATE LYASE 1"/>
    <property type="match status" value="1"/>
</dbReference>
<comment type="pathway">
    <text evidence="3">Lipid metabolism; sphingolipid metabolism.</text>
</comment>
<evidence type="ECO:0000313" key="18">
    <source>
        <dbReference type="EMBL" id="QBM87996.1"/>
    </source>
</evidence>
<dbReference type="Proteomes" id="UP000292447">
    <property type="component" value="Chromosome II"/>
</dbReference>
<evidence type="ECO:0000256" key="10">
    <source>
        <dbReference type="ARBA" id="ARBA00023098"/>
    </source>
</evidence>
<evidence type="ECO:0000256" key="12">
    <source>
        <dbReference type="ARBA" id="ARBA00023239"/>
    </source>
</evidence>
<evidence type="ECO:0000256" key="14">
    <source>
        <dbReference type="ARBA" id="ARBA00038965"/>
    </source>
</evidence>
<dbReference type="Gene3D" id="3.90.1150.10">
    <property type="entry name" value="Aspartate Aminotransferase, domain 1"/>
    <property type="match status" value="1"/>
</dbReference>
<keyword evidence="10" id="KW-0443">Lipid metabolism</keyword>
<keyword evidence="7 16" id="KW-0663">Pyridoxal phosphate</keyword>